<dbReference type="SUPFAM" id="SSF158472">
    <property type="entry name" value="HAMP domain-like"/>
    <property type="match status" value="1"/>
</dbReference>
<evidence type="ECO:0000256" key="2">
    <source>
        <dbReference type="ARBA" id="ARBA00004651"/>
    </source>
</evidence>
<evidence type="ECO:0000256" key="7">
    <source>
        <dbReference type="ARBA" id="ARBA00022692"/>
    </source>
</evidence>
<evidence type="ECO:0000256" key="8">
    <source>
        <dbReference type="ARBA" id="ARBA00022741"/>
    </source>
</evidence>
<dbReference type="Proteomes" id="UP000238205">
    <property type="component" value="Unassembled WGS sequence"/>
</dbReference>
<evidence type="ECO:0000256" key="10">
    <source>
        <dbReference type="ARBA" id="ARBA00022840"/>
    </source>
</evidence>
<keyword evidence="13 14" id="KW-0472">Membrane</keyword>
<dbReference type="Pfam" id="PF02518">
    <property type="entry name" value="HATPase_c"/>
    <property type="match status" value="1"/>
</dbReference>
<dbReference type="CDD" id="cd00082">
    <property type="entry name" value="HisKA"/>
    <property type="match status" value="1"/>
</dbReference>
<evidence type="ECO:0000256" key="6">
    <source>
        <dbReference type="ARBA" id="ARBA00022679"/>
    </source>
</evidence>
<proteinExistence type="predicted"/>
<dbReference type="Pfam" id="PF00672">
    <property type="entry name" value="HAMP"/>
    <property type="match status" value="1"/>
</dbReference>
<keyword evidence="10" id="KW-0067">ATP-binding</keyword>
<evidence type="ECO:0000256" key="9">
    <source>
        <dbReference type="ARBA" id="ARBA00022777"/>
    </source>
</evidence>
<comment type="catalytic activity">
    <reaction evidence="1">
        <text>ATP + protein L-histidine = ADP + protein N-phospho-L-histidine.</text>
        <dbReference type="EC" id="2.7.13.3"/>
    </reaction>
</comment>
<dbReference type="Gene3D" id="1.10.287.130">
    <property type="match status" value="1"/>
</dbReference>
<dbReference type="CDD" id="cd00075">
    <property type="entry name" value="HATPase"/>
    <property type="match status" value="1"/>
</dbReference>
<keyword evidence="7 14" id="KW-0812">Transmembrane</keyword>
<dbReference type="EC" id="2.7.13.3" evidence="3"/>
<accession>A0A2T0VTM9</accession>
<keyword evidence="5" id="KW-0597">Phosphoprotein</keyword>
<sequence>MTKLSIKAKVTLWYALLMISVIGLVLAVIFYVGNTVLTSSIESRLFEVVEESLQEIGYDEGDFEVEEENWMIEEGVYLSFYTTDGHFIDGNTAPNFTYNVAFSAGEIQTVSIAGSGWAVYDRLIYIDGYGNAWIRGIASFSEAESTIQTMVNVSLIILPFMVIIAIVGGYFITRKAFSPVRKIMDSAESITDGNELSRRINLGKGKDEIYTLANTFDRMFDRLENSFETEKQFTSDVSHELRTPIAVIISQCEYALESAESEQELLGALKVIMGQSQKMSRLIAQLLFLSRSDRKTQPLTIEEVNMSALTEVVIEEQKILADKNNITIHQEIEPDLILQADETMIMSMLINLITNAIKYGKQDGYVFVQLRETGNQIEGVIRDNGIGISESDQSKIWTRFYQVDTARTSEKEGGIGLGLAMVKWIIESHKGTISLESALAKGSTFTFSLPKK</sequence>
<dbReference type="OrthoDB" id="9813151at2"/>
<evidence type="ECO:0000256" key="12">
    <source>
        <dbReference type="ARBA" id="ARBA00023012"/>
    </source>
</evidence>
<evidence type="ECO:0000259" key="16">
    <source>
        <dbReference type="PROSITE" id="PS50885"/>
    </source>
</evidence>
<dbReference type="SUPFAM" id="SSF55874">
    <property type="entry name" value="ATPase domain of HSP90 chaperone/DNA topoisomerase II/histidine kinase"/>
    <property type="match status" value="1"/>
</dbReference>
<dbReference type="InterPro" id="IPR003661">
    <property type="entry name" value="HisK_dim/P_dom"/>
</dbReference>
<reference evidence="17 18" key="1">
    <citation type="submission" date="2018-03" db="EMBL/GenBank/DDBJ databases">
        <title>Genomic Encyclopedia of Archaeal and Bacterial Type Strains, Phase II (KMG-II): from individual species to whole genera.</title>
        <authorList>
            <person name="Goeker M."/>
        </authorList>
    </citation>
    <scope>NUCLEOTIDE SEQUENCE [LARGE SCALE GENOMIC DNA]</scope>
    <source>
        <strain evidence="17 18">DSM 13175</strain>
    </source>
</reference>
<evidence type="ECO:0000256" key="5">
    <source>
        <dbReference type="ARBA" id="ARBA00022553"/>
    </source>
</evidence>
<dbReference type="SMART" id="SM00304">
    <property type="entry name" value="HAMP"/>
    <property type="match status" value="1"/>
</dbReference>
<comment type="subcellular location">
    <subcellularLocation>
        <location evidence="2">Cell membrane</location>
        <topology evidence="2">Multi-pass membrane protein</topology>
    </subcellularLocation>
</comment>
<keyword evidence="4" id="KW-1003">Cell membrane</keyword>
<dbReference type="SUPFAM" id="SSF47384">
    <property type="entry name" value="Homodimeric domain of signal transducing histidine kinase"/>
    <property type="match status" value="1"/>
</dbReference>
<protein>
    <recommendedName>
        <fullName evidence="3">histidine kinase</fullName>
        <ecNumber evidence="3">2.7.13.3</ecNumber>
    </recommendedName>
</protein>
<dbReference type="InterPro" id="IPR003660">
    <property type="entry name" value="HAMP_dom"/>
</dbReference>
<dbReference type="PANTHER" id="PTHR45528">
    <property type="entry name" value="SENSOR HISTIDINE KINASE CPXA"/>
    <property type="match status" value="1"/>
</dbReference>
<evidence type="ECO:0000313" key="18">
    <source>
        <dbReference type="Proteomes" id="UP000238205"/>
    </source>
</evidence>
<dbReference type="AlphaFoldDB" id="A0A2T0VTM9"/>
<dbReference type="InterPro" id="IPR050398">
    <property type="entry name" value="HssS/ArlS-like"/>
</dbReference>
<feature type="transmembrane region" description="Helical" evidence="14">
    <location>
        <begin position="12"/>
        <end position="33"/>
    </location>
</feature>
<dbReference type="PROSITE" id="PS50109">
    <property type="entry name" value="HIS_KIN"/>
    <property type="match status" value="1"/>
</dbReference>
<evidence type="ECO:0000256" key="11">
    <source>
        <dbReference type="ARBA" id="ARBA00022989"/>
    </source>
</evidence>
<keyword evidence="12" id="KW-0902">Two-component regulatory system</keyword>
<evidence type="ECO:0000256" key="13">
    <source>
        <dbReference type="ARBA" id="ARBA00023136"/>
    </source>
</evidence>
<dbReference type="CDD" id="cd06225">
    <property type="entry name" value="HAMP"/>
    <property type="match status" value="1"/>
</dbReference>
<name>A0A2T0VTM9_9LACT</name>
<keyword evidence="18" id="KW-1185">Reference proteome</keyword>
<feature type="domain" description="Histidine kinase" evidence="15">
    <location>
        <begin position="236"/>
        <end position="452"/>
    </location>
</feature>
<dbReference type="FunFam" id="1.10.287.130:FF:000001">
    <property type="entry name" value="Two-component sensor histidine kinase"/>
    <property type="match status" value="1"/>
</dbReference>
<feature type="transmembrane region" description="Helical" evidence="14">
    <location>
        <begin position="150"/>
        <end position="172"/>
    </location>
</feature>
<dbReference type="PANTHER" id="PTHR45528:SF1">
    <property type="entry name" value="SENSOR HISTIDINE KINASE CPXA"/>
    <property type="match status" value="1"/>
</dbReference>
<dbReference type="Pfam" id="PF00512">
    <property type="entry name" value="HisKA"/>
    <property type="match status" value="1"/>
</dbReference>
<keyword evidence="11 14" id="KW-1133">Transmembrane helix</keyword>
<dbReference type="FunFam" id="3.30.565.10:FF:000006">
    <property type="entry name" value="Sensor histidine kinase WalK"/>
    <property type="match status" value="1"/>
</dbReference>
<dbReference type="RefSeq" id="WP_106196262.1">
    <property type="nucleotide sequence ID" value="NZ_PVTO01000041.1"/>
</dbReference>
<organism evidence="17 18">
    <name type="scientific">Alkalibacterium olivapovliticus</name>
    <dbReference type="NCBI Taxonomy" id="99907"/>
    <lineage>
        <taxon>Bacteria</taxon>
        <taxon>Bacillati</taxon>
        <taxon>Bacillota</taxon>
        <taxon>Bacilli</taxon>
        <taxon>Lactobacillales</taxon>
        <taxon>Carnobacteriaceae</taxon>
        <taxon>Alkalibacterium</taxon>
    </lineage>
</organism>
<dbReference type="InterPro" id="IPR004358">
    <property type="entry name" value="Sig_transdc_His_kin-like_C"/>
</dbReference>
<dbReference type="EMBL" id="PVTO01000041">
    <property type="protein sequence ID" value="PRY74541.1"/>
    <property type="molecule type" value="Genomic_DNA"/>
</dbReference>
<dbReference type="InterPro" id="IPR003594">
    <property type="entry name" value="HATPase_dom"/>
</dbReference>
<dbReference type="InterPro" id="IPR005467">
    <property type="entry name" value="His_kinase_dom"/>
</dbReference>
<dbReference type="GO" id="GO:0005524">
    <property type="term" value="F:ATP binding"/>
    <property type="evidence" value="ECO:0007669"/>
    <property type="project" value="UniProtKB-KW"/>
</dbReference>
<dbReference type="PROSITE" id="PS50885">
    <property type="entry name" value="HAMP"/>
    <property type="match status" value="1"/>
</dbReference>
<evidence type="ECO:0000256" key="4">
    <source>
        <dbReference type="ARBA" id="ARBA00022475"/>
    </source>
</evidence>
<evidence type="ECO:0000256" key="3">
    <source>
        <dbReference type="ARBA" id="ARBA00012438"/>
    </source>
</evidence>
<dbReference type="InterPro" id="IPR036097">
    <property type="entry name" value="HisK_dim/P_sf"/>
</dbReference>
<dbReference type="SMART" id="SM00387">
    <property type="entry name" value="HATPase_c"/>
    <property type="match status" value="1"/>
</dbReference>
<evidence type="ECO:0000259" key="15">
    <source>
        <dbReference type="PROSITE" id="PS50109"/>
    </source>
</evidence>
<keyword evidence="6" id="KW-0808">Transferase</keyword>
<keyword evidence="9 17" id="KW-0418">Kinase</keyword>
<feature type="domain" description="HAMP" evidence="16">
    <location>
        <begin position="174"/>
        <end position="228"/>
    </location>
</feature>
<dbReference type="GO" id="GO:0000155">
    <property type="term" value="F:phosphorelay sensor kinase activity"/>
    <property type="evidence" value="ECO:0007669"/>
    <property type="project" value="InterPro"/>
</dbReference>
<evidence type="ECO:0000313" key="17">
    <source>
        <dbReference type="EMBL" id="PRY74541.1"/>
    </source>
</evidence>
<comment type="caution">
    <text evidence="17">The sequence shown here is derived from an EMBL/GenBank/DDBJ whole genome shotgun (WGS) entry which is preliminary data.</text>
</comment>
<evidence type="ECO:0000256" key="14">
    <source>
        <dbReference type="SAM" id="Phobius"/>
    </source>
</evidence>
<dbReference type="GO" id="GO:0005886">
    <property type="term" value="C:plasma membrane"/>
    <property type="evidence" value="ECO:0007669"/>
    <property type="project" value="UniProtKB-SubCell"/>
</dbReference>
<dbReference type="PRINTS" id="PR00344">
    <property type="entry name" value="BCTRLSENSOR"/>
</dbReference>
<dbReference type="Gene3D" id="3.30.565.10">
    <property type="entry name" value="Histidine kinase-like ATPase, C-terminal domain"/>
    <property type="match status" value="1"/>
</dbReference>
<dbReference type="InterPro" id="IPR036890">
    <property type="entry name" value="HATPase_C_sf"/>
</dbReference>
<dbReference type="Gene3D" id="6.10.340.10">
    <property type="match status" value="1"/>
</dbReference>
<evidence type="ECO:0000256" key="1">
    <source>
        <dbReference type="ARBA" id="ARBA00000085"/>
    </source>
</evidence>
<gene>
    <name evidence="17" type="ORF">CLV38_1418</name>
</gene>
<keyword evidence="8" id="KW-0547">Nucleotide-binding</keyword>
<dbReference type="SMART" id="SM00388">
    <property type="entry name" value="HisKA"/>
    <property type="match status" value="1"/>
</dbReference>